<protein>
    <submittedName>
        <fullName evidence="1">Uncharacterized protein</fullName>
    </submittedName>
</protein>
<dbReference type="GO" id="GO:0035861">
    <property type="term" value="C:site of double-strand break"/>
    <property type="evidence" value="ECO:0007669"/>
    <property type="project" value="TreeGrafter"/>
</dbReference>
<sequence length="426" mass="48359">MANQDPGADVSISGDTLDEYMDVLILLNRKKLNDRDALGRFTNPRLVTMVQVLCSTLNQPPRVRFHALHLFEAFMKHHLYWLIDYANENLSGDPEEFTKVCERILKQHPLRLASCVQIASKFTDTSQMTSIAELQTFLRSYDLNYAPTAIMNSEIRILDTLKFKVGMPGLPCDCLETILACLSLEGLLTRRERVTSLAYSLLDYVYLQHNLVYETLFFVVANRTYTDEDRQVLDCNLVHWPLLARQLECDYMLLAGSVAFVACVLGEHYDRRRELLARLGEIGRIPQEDILTFAGAVGQALLVTMEHPCVSQFYGGDTCTLVALLSDTIRGLFKLESKELSSAVRSEVLHQLSYRFRFGLKEREGFCVLRFWSLVEVLALVEVLGVSLRSREGRPRLKGVQSRGIRIELATAKPGLRGAQRSFIII</sequence>
<dbReference type="AlphaFoldDB" id="A0A7R9AD05"/>
<evidence type="ECO:0000313" key="1">
    <source>
        <dbReference type="EMBL" id="CAD7251817.1"/>
    </source>
</evidence>
<accession>A0A7R9AD05</accession>
<dbReference type="PANTHER" id="PTHR21615:SF2">
    <property type="entry name" value="CYCLIN N-TERMINAL DOMAIN-CONTAINING PROTEIN 1"/>
    <property type="match status" value="1"/>
</dbReference>
<dbReference type="EMBL" id="LR903367">
    <property type="protein sequence ID" value="CAD7251817.1"/>
    <property type="molecule type" value="Genomic_DNA"/>
</dbReference>
<reference evidence="1" key="1">
    <citation type="submission" date="2020-11" db="EMBL/GenBank/DDBJ databases">
        <authorList>
            <person name="Tran Van P."/>
        </authorList>
    </citation>
    <scope>NUCLEOTIDE SEQUENCE</scope>
</reference>
<dbReference type="SUPFAM" id="SSF47954">
    <property type="entry name" value="Cyclin-like"/>
    <property type="match status" value="1"/>
</dbReference>
<dbReference type="EMBL" id="CAJPEV010003850">
    <property type="protein sequence ID" value="CAG0900663.1"/>
    <property type="molecule type" value="Genomic_DNA"/>
</dbReference>
<dbReference type="InterPro" id="IPR036915">
    <property type="entry name" value="Cyclin-like_sf"/>
</dbReference>
<name>A0A7R9AD05_9CRUS</name>
<gene>
    <name evidence="1" type="ORF">DSTB1V02_LOCUS11579</name>
</gene>
<dbReference type="PANTHER" id="PTHR21615">
    <property type="entry name" value="CYCLIN N-TERMINAL DOMAIN-CONTAINING PROTEIN 1"/>
    <property type="match status" value="1"/>
</dbReference>
<organism evidence="1">
    <name type="scientific">Darwinula stevensoni</name>
    <dbReference type="NCBI Taxonomy" id="69355"/>
    <lineage>
        <taxon>Eukaryota</taxon>
        <taxon>Metazoa</taxon>
        <taxon>Ecdysozoa</taxon>
        <taxon>Arthropoda</taxon>
        <taxon>Crustacea</taxon>
        <taxon>Oligostraca</taxon>
        <taxon>Ostracoda</taxon>
        <taxon>Podocopa</taxon>
        <taxon>Podocopida</taxon>
        <taxon>Darwinulocopina</taxon>
        <taxon>Darwinuloidea</taxon>
        <taxon>Darwinulidae</taxon>
        <taxon>Darwinula</taxon>
    </lineage>
</organism>
<dbReference type="GO" id="GO:0007131">
    <property type="term" value="P:reciprocal meiotic recombination"/>
    <property type="evidence" value="ECO:0007669"/>
    <property type="project" value="TreeGrafter"/>
</dbReference>
<dbReference type="Gene3D" id="1.10.472.10">
    <property type="entry name" value="Cyclin-like"/>
    <property type="match status" value="1"/>
</dbReference>
<dbReference type="Proteomes" id="UP000677054">
    <property type="component" value="Unassembled WGS sequence"/>
</dbReference>
<evidence type="ECO:0000313" key="2">
    <source>
        <dbReference type="Proteomes" id="UP000677054"/>
    </source>
</evidence>
<keyword evidence="2" id="KW-1185">Reference proteome</keyword>
<proteinExistence type="predicted"/>
<dbReference type="OrthoDB" id="6335381at2759"/>